<evidence type="ECO:0000313" key="9">
    <source>
        <dbReference type="EMBL" id="TKV96013.1"/>
    </source>
</evidence>
<sequence length="313" mass="34313">MGPHGASPVVAPPPPLSMDTRRRAGAFGDADDDTGEPLSPTARMFHDFCIVAVVGLCKAIDSDPVRAGLEVLDGPEPRWVRTTVNLDDHIIVPDLDPAAISADADRVLEDYVASLSTLPMDQSRPLWEVHVLDFPTSEAASAAVFRIHHALGDGTSLVSLLLACTRTERRGPPRPCRPCRRPRGAGRAPSTAPRGGRRGRRAPWPSPAWVLSCAVLAWYTLVDVARFVAMALRLMRDPPTVFTAVEGVEFRRERFVMRTLSLKDVKLVKHALGCVRGISYRYSRSASLSFFCSKTNVVVGPPCMIFHLFPWMP</sequence>
<name>A0A4U6T5K7_SETVI</name>
<comment type="pathway">
    <text evidence="2">Lipid metabolism.</text>
</comment>
<dbReference type="InterPro" id="IPR023213">
    <property type="entry name" value="CAT-like_dom_sf"/>
</dbReference>
<evidence type="ECO:0000256" key="2">
    <source>
        <dbReference type="ARBA" id="ARBA00005189"/>
    </source>
</evidence>
<evidence type="ECO:0000256" key="7">
    <source>
        <dbReference type="SAM" id="MobiDB-lite"/>
    </source>
</evidence>
<evidence type="ECO:0000259" key="8">
    <source>
        <dbReference type="Pfam" id="PF03007"/>
    </source>
</evidence>
<dbReference type="EC" id="2.3.1.20" evidence="3"/>
<dbReference type="EMBL" id="CM016560">
    <property type="protein sequence ID" value="TKV96013.1"/>
    <property type="molecule type" value="Genomic_DNA"/>
</dbReference>
<evidence type="ECO:0000256" key="5">
    <source>
        <dbReference type="ARBA" id="ARBA00023315"/>
    </source>
</evidence>
<dbReference type="GO" id="GO:0019432">
    <property type="term" value="P:triglyceride biosynthetic process"/>
    <property type="evidence" value="ECO:0007669"/>
    <property type="project" value="UniProtKB-UniPathway"/>
</dbReference>
<feature type="region of interest" description="Disordered" evidence="7">
    <location>
        <begin position="1"/>
        <end position="38"/>
    </location>
</feature>
<evidence type="ECO:0000256" key="6">
    <source>
        <dbReference type="ARBA" id="ARBA00048109"/>
    </source>
</evidence>
<proteinExistence type="predicted"/>
<comment type="pathway">
    <text evidence="1">Glycerolipid metabolism; triacylglycerol biosynthesis.</text>
</comment>
<feature type="region of interest" description="Disordered" evidence="7">
    <location>
        <begin position="169"/>
        <end position="202"/>
    </location>
</feature>
<dbReference type="PANTHER" id="PTHR31650:SF42">
    <property type="entry name" value="OS01G0770100 PROTEIN"/>
    <property type="match status" value="1"/>
</dbReference>
<dbReference type="Gene3D" id="3.30.559.10">
    <property type="entry name" value="Chloramphenicol acetyltransferase-like domain"/>
    <property type="match status" value="1"/>
</dbReference>
<dbReference type="GO" id="GO:0005886">
    <property type="term" value="C:plasma membrane"/>
    <property type="evidence" value="ECO:0007669"/>
    <property type="project" value="TreeGrafter"/>
</dbReference>
<dbReference type="InterPro" id="IPR045034">
    <property type="entry name" value="O-acyltransferase_WSD1-like"/>
</dbReference>
<evidence type="ECO:0000256" key="1">
    <source>
        <dbReference type="ARBA" id="ARBA00004771"/>
    </source>
</evidence>
<dbReference type="GO" id="GO:0004144">
    <property type="term" value="F:diacylglycerol O-acyltransferase activity"/>
    <property type="evidence" value="ECO:0007669"/>
    <property type="project" value="UniProtKB-EC"/>
</dbReference>
<organism evidence="9 10">
    <name type="scientific">Setaria viridis</name>
    <name type="common">Green bristlegrass</name>
    <name type="synonym">Setaria italica subsp. viridis</name>
    <dbReference type="NCBI Taxonomy" id="4556"/>
    <lineage>
        <taxon>Eukaryota</taxon>
        <taxon>Viridiplantae</taxon>
        <taxon>Streptophyta</taxon>
        <taxon>Embryophyta</taxon>
        <taxon>Tracheophyta</taxon>
        <taxon>Spermatophyta</taxon>
        <taxon>Magnoliopsida</taxon>
        <taxon>Liliopsida</taxon>
        <taxon>Poales</taxon>
        <taxon>Poaceae</taxon>
        <taxon>PACMAD clade</taxon>
        <taxon>Panicoideae</taxon>
        <taxon>Panicodae</taxon>
        <taxon>Paniceae</taxon>
        <taxon>Cenchrinae</taxon>
        <taxon>Setaria</taxon>
    </lineage>
</organism>
<evidence type="ECO:0000256" key="3">
    <source>
        <dbReference type="ARBA" id="ARBA00013244"/>
    </source>
</evidence>
<keyword evidence="5" id="KW-0012">Acyltransferase</keyword>
<dbReference type="InterPro" id="IPR004255">
    <property type="entry name" value="O-acyltransferase_WSD1_N"/>
</dbReference>
<feature type="compositionally biased region" description="Low complexity" evidence="7">
    <location>
        <begin position="185"/>
        <end position="194"/>
    </location>
</feature>
<protein>
    <recommendedName>
        <fullName evidence="3">diacylglycerol O-acyltransferase</fullName>
        <ecNumber evidence="3">2.3.1.20</ecNumber>
    </recommendedName>
</protein>
<dbReference type="PANTHER" id="PTHR31650">
    <property type="entry name" value="O-ACYLTRANSFERASE (WSD1-LIKE) FAMILY PROTEIN"/>
    <property type="match status" value="1"/>
</dbReference>
<dbReference type="Pfam" id="PF03007">
    <property type="entry name" value="WS_DGAT_cat"/>
    <property type="match status" value="1"/>
</dbReference>
<dbReference type="OMA" id="REMNHES"/>
<comment type="catalytic activity">
    <reaction evidence="6">
        <text>an acyl-CoA + a 1,2-diacyl-sn-glycerol = a triacyl-sn-glycerol + CoA</text>
        <dbReference type="Rhea" id="RHEA:10868"/>
        <dbReference type="ChEBI" id="CHEBI:17815"/>
        <dbReference type="ChEBI" id="CHEBI:57287"/>
        <dbReference type="ChEBI" id="CHEBI:58342"/>
        <dbReference type="ChEBI" id="CHEBI:64615"/>
        <dbReference type="EC" id="2.3.1.20"/>
    </reaction>
</comment>
<evidence type="ECO:0000313" key="10">
    <source>
        <dbReference type="Proteomes" id="UP000298652"/>
    </source>
</evidence>
<dbReference type="AlphaFoldDB" id="A0A4U6T5K7"/>
<reference evidence="9" key="1">
    <citation type="submission" date="2019-03" db="EMBL/GenBank/DDBJ databases">
        <title>WGS assembly of Setaria viridis.</title>
        <authorList>
            <person name="Huang P."/>
            <person name="Jenkins J."/>
            <person name="Grimwood J."/>
            <person name="Barry K."/>
            <person name="Healey A."/>
            <person name="Mamidi S."/>
            <person name="Sreedasyam A."/>
            <person name="Shu S."/>
            <person name="Feldman M."/>
            <person name="Wu J."/>
            <person name="Yu Y."/>
            <person name="Chen C."/>
            <person name="Johnson J."/>
            <person name="Rokhsar D."/>
            <person name="Baxter I."/>
            <person name="Schmutz J."/>
            <person name="Brutnell T."/>
            <person name="Kellogg E."/>
        </authorList>
    </citation>
    <scope>NUCLEOTIDE SEQUENCE [LARGE SCALE GENOMIC DNA]</scope>
</reference>
<dbReference type="Gramene" id="TKV96013">
    <property type="protein sequence ID" value="TKV96013"/>
    <property type="gene ID" value="SEVIR_9G401800v2"/>
</dbReference>
<keyword evidence="4" id="KW-0808">Transferase</keyword>
<dbReference type="SUPFAM" id="SSF52777">
    <property type="entry name" value="CoA-dependent acyltransferases"/>
    <property type="match status" value="1"/>
</dbReference>
<gene>
    <name evidence="9" type="ORF">SEVIR_9G401800v2</name>
</gene>
<dbReference type="Proteomes" id="UP000298652">
    <property type="component" value="Chromosome 9"/>
</dbReference>
<accession>A0A4U6T5K7</accession>
<evidence type="ECO:0000256" key="4">
    <source>
        <dbReference type="ARBA" id="ARBA00022679"/>
    </source>
</evidence>
<keyword evidence="10" id="KW-1185">Reference proteome</keyword>
<dbReference type="UniPathway" id="UPA00282"/>
<feature type="domain" description="O-acyltransferase WSD1-like N-terminal" evidence="8">
    <location>
        <begin position="72"/>
        <end position="274"/>
    </location>
</feature>